<organism evidence="1 2">
    <name type="scientific">Thioalkalivibrio sulfidiphilus (strain HL-EbGR7)</name>
    <dbReference type="NCBI Taxonomy" id="396588"/>
    <lineage>
        <taxon>Bacteria</taxon>
        <taxon>Pseudomonadati</taxon>
        <taxon>Pseudomonadota</taxon>
        <taxon>Gammaproteobacteria</taxon>
        <taxon>Chromatiales</taxon>
        <taxon>Ectothiorhodospiraceae</taxon>
        <taxon>Thioalkalivibrio</taxon>
    </lineage>
</organism>
<dbReference type="InterPro" id="IPR007263">
    <property type="entry name" value="DCC1-like"/>
</dbReference>
<dbReference type="PANTHER" id="PTHR34290:SF2">
    <property type="entry name" value="OS04G0668800 PROTEIN"/>
    <property type="match status" value="1"/>
</dbReference>
<accession>B8GSZ5</accession>
<dbReference type="HOGENOM" id="CLU_086500_3_2_6"/>
<dbReference type="GO" id="GO:0015035">
    <property type="term" value="F:protein-disulfide reductase activity"/>
    <property type="evidence" value="ECO:0007669"/>
    <property type="project" value="InterPro"/>
</dbReference>
<name>B8GSZ5_THISH</name>
<dbReference type="AlphaFoldDB" id="B8GSZ5"/>
<dbReference type="Pfam" id="PF04134">
    <property type="entry name" value="DCC1-like"/>
    <property type="match status" value="1"/>
</dbReference>
<gene>
    <name evidence="1" type="ordered locus">Tgr7_1929</name>
</gene>
<evidence type="ECO:0000313" key="2">
    <source>
        <dbReference type="Proteomes" id="UP000002383"/>
    </source>
</evidence>
<dbReference type="PANTHER" id="PTHR34290">
    <property type="entry name" value="SI:CH73-390P7.2"/>
    <property type="match status" value="1"/>
</dbReference>
<dbReference type="STRING" id="396588.Tgr7_1929"/>
<dbReference type="eggNOG" id="COG3011">
    <property type="taxonomic scope" value="Bacteria"/>
</dbReference>
<reference evidence="1 2" key="1">
    <citation type="journal article" date="2011" name="Stand. Genomic Sci.">
        <title>Complete genome sequence of 'Thioalkalivibrio sulfidophilus' HL-EbGr7.</title>
        <authorList>
            <person name="Muyzer G."/>
            <person name="Sorokin D.Y."/>
            <person name="Mavromatis K."/>
            <person name="Lapidus A."/>
            <person name="Clum A."/>
            <person name="Ivanova N."/>
            <person name="Pati A."/>
            <person name="d'Haeseleer P."/>
            <person name="Woyke T."/>
            <person name="Kyrpides N.C."/>
        </authorList>
    </citation>
    <scope>NUCLEOTIDE SEQUENCE [LARGE SCALE GENOMIC DNA]</scope>
    <source>
        <strain evidence="1 2">HL-EbGR7</strain>
    </source>
</reference>
<dbReference type="Proteomes" id="UP000002383">
    <property type="component" value="Chromosome"/>
</dbReference>
<dbReference type="InterPro" id="IPR044691">
    <property type="entry name" value="DCC1_Trx"/>
</dbReference>
<sequence>MNDVRPVVLFDGGCPLCRKEIAHYRRLDSKGRIRWEDIHADRDIPGRHGLAWEDTMMRLHVVEADGGIRTGAHAFAAIWDRLPGYRWLSRVLRAIPGVLGLVDAAYTRFARWRWRRRCETGTCDIR</sequence>
<evidence type="ECO:0000313" key="1">
    <source>
        <dbReference type="EMBL" id="ACL73010.1"/>
    </source>
</evidence>
<protein>
    <submittedName>
        <fullName evidence="1">Putative thiol-disulphide oxidoreductase DCC</fullName>
    </submittedName>
</protein>
<dbReference type="EMBL" id="CP001339">
    <property type="protein sequence ID" value="ACL73010.1"/>
    <property type="molecule type" value="Genomic_DNA"/>
</dbReference>
<dbReference type="KEGG" id="tgr:Tgr7_1929"/>
<keyword evidence="2" id="KW-1185">Reference proteome</keyword>
<proteinExistence type="predicted"/>